<proteinExistence type="predicted"/>
<comment type="caution">
    <text evidence="1">The sequence shown here is derived from an EMBL/GenBank/DDBJ whole genome shotgun (WGS) entry which is preliminary data.</text>
</comment>
<evidence type="ECO:0000313" key="2">
    <source>
        <dbReference type="Proteomes" id="UP001157502"/>
    </source>
</evidence>
<sequence>MFGENKRVCVADVRGLGFLKAYGAAGAECVARSSRTQRRHKHSGEHDALFANGVFSFGSTFGKHKSLPKAAAVWRERCRRSLLLPHLSTLFLSFSFYCRAVEGRIKLRGNVDPDSWGGVIKHGQESWYYTETGLIDEGCLRVKRGVGCVSAATMDTSHHSLADSRLTARGSNPVNIHSRRPPAENRHPKPIRGEHLPG</sequence>
<dbReference type="Proteomes" id="UP001157502">
    <property type="component" value="Chromosome 18"/>
</dbReference>
<organism evidence="1 2">
    <name type="scientific">Dallia pectoralis</name>
    <name type="common">Alaska blackfish</name>
    <dbReference type="NCBI Taxonomy" id="75939"/>
    <lineage>
        <taxon>Eukaryota</taxon>
        <taxon>Metazoa</taxon>
        <taxon>Chordata</taxon>
        <taxon>Craniata</taxon>
        <taxon>Vertebrata</taxon>
        <taxon>Euteleostomi</taxon>
        <taxon>Actinopterygii</taxon>
        <taxon>Neopterygii</taxon>
        <taxon>Teleostei</taxon>
        <taxon>Protacanthopterygii</taxon>
        <taxon>Esociformes</taxon>
        <taxon>Umbridae</taxon>
        <taxon>Dallia</taxon>
    </lineage>
</organism>
<dbReference type="EMBL" id="CM055745">
    <property type="protein sequence ID" value="KAJ7997703.1"/>
    <property type="molecule type" value="Genomic_DNA"/>
</dbReference>
<keyword evidence="2" id="KW-1185">Reference proteome</keyword>
<name>A0ACC2G1T6_DALPE</name>
<gene>
    <name evidence="1" type="ORF">DPEC_G00214880</name>
</gene>
<evidence type="ECO:0000313" key="1">
    <source>
        <dbReference type="EMBL" id="KAJ7997703.1"/>
    </source>
</evidence>
<accession>A0ACC2G1T6</accession>
<reference evidence="1" key="1">
    <citation type="submission" date="2021-05" db="EMBL/GenBank/DDBJ databases">
        <authorList>
            <person name="Pan Q."/>
            <person name="Jouanno E."/>
            <person name="Zahm M."/>
            <person name="Klopp C."/>
            <person name="Cabau C."/>
            <person name="Louis A."/>
            <person name="Berthelot C."/>
            <person name="Parey E."/>
            <person name="Roest Crollius H."/>
            <person name="Montfort J."/>
            <person name="Robinson-Rechavi M."/>
            <person name="Bouchez O."/>
            <person name="Lampietro C."/>
            <person name="Lopez Roques C."/>
            <person name="Donnadieu C."/>
            <person name="Postlethwait J."/>
            <person name="Bobe J."/>
            <person name="Dillon D."/>
            <person name="Chandos A."/>
            <person name="von Hippel F."/>
            <person name="Guiguen Y."/>
        </authorList>
    </citation>
    <scope>NUCLEOTIDE SEQUENCE</scope>
    <source>
        <strain evidence="1">YG-Jan2019</strain>
    </source>
</reference>
<protein>
    <submittedName>
        <fullName evidence="1">Uncharacterized protein</fullName>
    </submittedName>
</protein>